<reference evidence="2 3" key="1">
    <citation type="journal article" date="2019" name="Nat. Ecol. Evol.">
        <title>Megaphylogeny resolves global patterns of mushroom evolution.</title>
        <authorList>
            <person name="Varga T."/>
            <person name="Krizsan K."/>
            <person name="Foldi C."/>
            <person name="Dima B."/>
            <person name="Sanchez-Garcia M."/>
            <person name="Sanchez-Ramirez S."/>
            <person name="Szollosi G.J."/>
            <person name="Szarkandi J.G."/>
            <person name="Papp V."/>
            <person name="Albert L."/>
            <person name="Andreopoulos W."/>
            <person name="Angelini C."/>
            <person name="Antonin V."/>
            <person name="Barry K.W."/>
            <person name="Bougher N.L."/>
            <person name="Buchanan P."/>
            <person name="Buyck B."/>
            <person name="Bense V."/>
            <person name="Catcheside P."/>
            <person name="Chovatia M."/>
            <person name="Cooper J."/>
            <person name="Damon W."/>
            <person name="Desjardin D."/>
            <person name="Finy P."/>
            <person name="Geml J."/>
            <person name="Haridas S."/>
            <person name="Hughes K."/>
            <person name="Justo A."/>
            <person name="Karasinski D."/>
            <person name="Kautmanova I."/>
            <person name="Kiss B."/>
            <person name="Kocsube S."/>
            <person name="Kotiranta H."/>
            <person name="LaButti K.M."/>
            <person name="Lechner B.E."/>
            <person name="Liimatainen K."/>
            <person name="Lipzen A."/>
            <person name="Lukacs Z."/>
            <person name="Mihaltcheva S."/>
            <person name="Morgado L.N."/>
            <person name="Niskanen T."/>
            <person name="Noordeloos M.E."/>
            <person name="Ohm R.A."/>
            <person name="Ortiz-Santana B."/>
            <person name="Ovrebo C."/>
            <person name="Racz N."/>
            <person name="Riley R."/>
            <person name="Savchenko A."/>
            <person name="Shiryaev A."/>
            <person name="Soop K."/>
            <person name="Spirin V."/>
            <person name="Szebenyi C."/>
            <person name="Tomsovsky M."/>
            <person name="Tulloss R.E."/>
            <person name="Uehling J."/>
            <person name="Grigoriev I.V."/>
            <person name="Vagvolgyi C."/>
            <person name="Papp T."/>
            <person name="Martin F.M."/>
            <person name="Miettinen O."/>
            <person name="Hibbett D.S."/>
            <person name="Nagy L.G."/>
        </authorList>
    </citation>
    <scope>NUCLEOTIDE SEQUENCE [LARGE SCALE GENOMIC DNA]</scope>
    <source>
        <strain evidence="2 3">HHB13444</strain>
    </source>
</reference>
<dbReference type="EMBL" id="ML211012">
    <property type="protein sequence ID" value="TFK91758.1"/>
    <property type="molecule type" value="Genomic_DNA"/>
</dbReference>
<evidence type="ECO:0000313" key="2">
    <source>
        <dbReference type="EMBL" id="TFK91758.1"/>
    </source>
</evidence>
<dbReference type="InterPro" id="IPR040976">
    <property type="entry name" value="Pkinase_fungal"/>
</dbReference>
<dbReference type="Proteomes" id="UP000308197">
    <property type="component" value="Unassembled WGS sequence"/>
</dbReference>
<keyword evidence="3" id="KW-1185">Reference proteome</keyword>
<feature type="domain" description="Fungal-type protein kinase" evidence="1">
    <location>
        <begin position="194"/>
        <end position="268"/>
    </location>
</feature>
<accession>A0A5C3PV77</accession>
<sequence>MTGKVLWYSFSKLQKMMVPRPSPHLMPSDEEVQTIHEALEVLLQNYHARARLANRQDEDYLAEHFVAILNEHLLQSVAGASVRDVDYNTFKLSSPTHSLEGESHTALPPRTFRDTVPGCVFGLTSHEPDQMDPAHNKADAALFDEDIELDGRHKWTYQRLFVDFKSAGVQNDPFEDKSLRDLEPDAVTRAGVRGQLIAYADRVFSYQHRSGLFSLCVIDRESRFMWWDRSGVMVSEKVDYVQHTRLLLEFLVGFLILDDVSQGIDMTAELLLEGTSDWEFMNPLARNQAKGCKPNVLSHHPGTTVDQQEFAAEPSHQSNPVPANCSSQHLAKPYTFSHVLELFLASLSPWPRYRLSIGTDTFLVGRPLHESPGFCGGGTRVYVAWHEQGCNFTFLKDTWRPFYEGVEAEGDVLAKLNDERVDNVPRLAVTRCNKIHRDITGGNIVIVPRLLRNPLWLTDKSIPQYHVVWQGMLSDWESSKPVAESGGRVKIPARQPERTMYREVDWIRQGTWMYMPLTVQQDPMHVVDIADETESFFHVLLHTALEYVQLTPENTARMLVSEYFHSFVTENGVRIGGGVKQTC</sequence>
<gene>
    <name evidence="2" type="ORF">K466DRAFT_650822</name>
</gene>
<dbReference type="AlphaFoldDB" id="A0A5C3PV77"/>
<dbReference type="InParanoid" id="A0A5C3PV77"/>
<name>A0A5C3PV77_9APHY</name>
<evidence type="ECO:0000259" key="1">
    <source>
        <dbReference type="Pfam" id="PF17667"/>
    </source>
</evidence>
<proteinExistence type="predicted"/>
<dbReference type="Pfam" id="PF17667">
    <property type="entry name" value="Pkinase_fungal"/>
    <property type="match status" value="1"/>
</dbReference>
<evidence type="ECO:0000313" key="3">
    <source>
        <dbReference type="Proteomes" id="UP000308197"/>
    </source>
</evidence>
<protein>
    <recommendedName>
        <fullName evidence="1">Fungal-type protein kinase domain-containing protein</fullName>
    </recommendedName>
</protein>
<organism evidence="2 3">
    <name type="scientific">Polyporus arcularius HHB13444</name>
    <dbReference type="NCBI Taxonomy" id="1314778"/>
    <lineage>
        <taxon>Eukaryota</taxon>
        <taxon>Fungi</taxon>
        <taxon>Dikarya</taxon>
        <taxon>Basidiomycota</taxon>
        <taxon>Agaricomycotina</taxon>
        <taxon>Agaricomycetes</taxon>
        <taxon>Polyporales</taxon>
        <taxon>Polyporaceae</taxon>
        <taxon>Polyporus</taxon>
    </lineage>
</organism>